<feature type="chain" id="PRO_5045297029" evidence="3">
    <location>
        <begin position="29"/>
        <end position="434"/>
    </location>
</feature>
<dbReference type="Pfam" id="PF13458">
    <property type="entry name" value="Peripla_BP_6"/>
    <property type="match status" value="1"/>
</dbReference>
<feature type="domain" description="Leucine-binding protein" evidence="4">
    <location>
        <begin position="57"/>
        <end position="277"/>
    </location>
</feature>
<comment type="caution">
    <text evidence="5">The sequence shown here is derived from an EMBL/GenBank/DDBJ whole genome shotgun (WGS) entry which is preliminary data.</text>
</comment>
<reference evidence="5 6" key="1">
    <citation type="submission" date="2024-06" db="EMBL/GenBank/DDBJ databases">
        <title>The Natural Products Discovery Center: Release of the First 8490 Sequenced Strains for Exploring Actinobacteria Biosynthetic Diversity.</title>
        <authorList>
            <person name="Kalkreuter E."/>
            <person name="Kautsar S.A."/>
            <person name="Yang D."/>
            <person name="Bader C.D."/>
            <person name="Teijaro C.N."/>
            <person name="Fluegel L."/>
            <person name="Davis C.M."/>
            <person name="Simpson J.R."/>
            <person name="Lauterbach L."/>
            <person name="Steele A.D."/>
            <person name="Gui C."/>
            <person name="Meng S."/>
            <person name="Li G."/>
            <person name="Viehrig K."/>
            <person name="Ye F."/>
            <person name="Su P."/>
            <person name="Kiefer A.F."/>
            <person name="Nichols A."/>
            <person name="Cepeda A.J."/>
            <person name="Yan W."/>
            <person name="Fan B."/>
            <person name="Jiang Y."/>
            <person name="Adhikari A."/>
            <person name="Zheng C.-J."/>
            <person name="Schuster L."/>
            <person name="Cowan T.M."/>
            <person name="Smanski M.J."/>
            <person name="Chevrette M.G."/>
            <person name="De Carvalho L.P.S."/>
            <person name="Shen B."/>
        </authorList>
    </citation>
    <scope>NUCLEOTIDE SEQUENCE [LARGE SCALE GENOMIC DNA]</scope>
    <source>
        <strain evidence="5 6">NPDC048946</strain>
    </source>
</reference>
<dbReference type="EMBL" id="JBEZFP010000144">
    <property type="protein sequence ID" value="MEU8138899.1"/>
    <property type="molecule type" value="Genomic_DNA"/>
</dbReference>
<evidence type="ECO:0000256" key="1">
    <source>
        <dbReference type="ARBA" id="ARBA00010062"/>
    </source>
</evidence>
<feature type="signal peptide" evidence="3">
    <location>
        <begin position="1"/>
        <end position="28"/>
    </location>
</feature>
<name>A0ABV3DT20_9ACTN</name>
<keyword evidence="2 3" id="KW-0732">Signal</keyword>
<dbReference type="PANTHER" id="PTHR47235:SF1">
    <property type="entry name" value="BLR6548 PROTEIN"/>
    <property type="match status" value="1"/>
</dbReference>
<organism evidence="5 6">
    <name type="scientific">Streptodolium elevatio</name>
    <dbReference type="NCBI Taxonomy" id="3157996"/>
    <lineage>
        <taxon>Bacteria</taxon>
        <taxon>Bacillati</taxon>
        <taxon>Actinomycetota</taxon>
        <taxon>Actinomycetes</taxon>
        <taxon>Kitasatosporales</taxon>
        <taxon>Streptomycetaceae</taxon>
        <taxon>Streptodolium</taxon>
    </lineage>
</organism>
<sequence>MFAPQRARGRAAIVLAAAAALIVTGCTAEKKDAPPSASGGPAAPPAPKIAPGVTADTIKIGITYPDLAGVRQFVNIDHGDYELAYNTLIKKINDAGGINGRKIVPVYGKVNLISPAAAQETCIKLTQDEKVFAVLGSFNGDEPLCYVQTNKTAVIGGQLTAKRYATAQAPWFAYYRGGDELADGLSLVAKNNELAGKKVAVISNIYDQAVMKDTVVPALQKLGVTPVETAVLDAPAQDPAAVGQQTGVFIQKFQASGADTVVLVGSIAASFPPVLEQTKYRPRLLFTDVGPAMGYTNDKAKHDFSTLTDAAAVGFNGQWDAGGSAPCIAAVEAAAPDLKGKIGDPALLPSGSPTPGASLGAACQNLNLFKAIADKAGKDLNYETFQNAGFTLGSLPIPGFADAATYTRETPHGNLPPRLWKYDPATQKFVVATG</sequence>
<dbReference type="PROSITE" id="PS51257">
    <property type="entry name" value="PROKAR_LIPOPROTEIN"/>
    <property type="match status" value="1"/>
</dbReference>
<evidence type="ECO:0000256" key="3">
    <source>
        <dbReference type="SAM" id="SignalP"/>
    </source>
</evidence>
<dbReference type="InterPro" id="IPR028082">
    <property type="entry name" value="Peripla_BP_I"/>
</dbReference>
<gene>
    <name evidence="5" type="ORF">AB0C36_36035</name>
</gene>
<protein>
    <submittedName>
        <fullName evidence="5">ABC transporter substrate-binding protein</fullName>
    </submittedName>
</protein>
<dbReference type="PANTHER" id="PTHR47235">
    <property type="entry name" value="BLR6548 PROTEIN"/>
    <property type="match status" value="1"/>
</dbReference>
<proteinExistence type="inferred from homology"/>
<keyword evidence="6" id="KW-1185">Reference proteome</keyword>
<dbReference type="RefSeq" id="WP_358362664.1">
    <property type="nucleotide sequence ID" value="NZ_JBEZFP010000144.1"/>
</dbReference>
<evidence type="ECO:0000256" key="2">
    <source>
        <dbReference type="ARBA" id="ARBA00022729"/>
    </source>
</evidence>
<dbReference type="InterPro" id="IPR028081">
    <property type="entry name" value="Leu-bd"/>
</dbReference>
<evidence type="ECO:0000313" key="6">
    <source>
        <dbReference type="Proteomes" id="UP001551482"/>
    </source>
</evidence>
<dbReference type="Gene3D" id="3.40.50.2300">
    <property type="match status" value="2"/>
</dbReference>
<evidence type="ECO:0000259" key="4">
    <source>
        <dbReference type="Pfam" id="PF13458"/>
    </source>
</evidence>
<evidence type="ECO:0000313" key="5">
    <source>
        <dbReference type="EMBL" id="MEU8138899.1"/>
    </source>
</evidence>
<comment type="similarity">
    <text evidence="1">Belongs to the leucine-binding protein family.</text>
</comment>
<dbReference type="SUPFAM" id="SSF53822">
    <property type="entry name" value="Periplasmic binding protein-like I"/>
    <property type="match status" value="1"/>
</dbReference>
<accession>A0ABV3DT20</accession>
<dbReference type="Proteomes" id="UP001551482">
    <property type="component" value="Unassembled WGS sequence"/>
</dbReference>